<feature type="signal peptide" evidence="11">
    <location>
        <begin position="1"/>
        <end position="21"/>
    </location>
</feature>
<dbReference type="OrthoDB" id="412382at2759"/>
<dbReference type="EC" id="3.2.1.-" evidence="9"/>
<dbReference type="Proteomes" id="UP000275078">
    <property type="component" value="Unassembled WGS sequence"/>
</dbReference>
<sequence length="457" mass="50314">MQFKFASLLAFTLGAIQVATQQVGQYDTETHPSLPIQTCTKSGCTTVQTKIVLDSNWRWTHKVGDYKNCYDGNKWDTATCSSPEACAKNCAVEGVNYSGTYGITASGNSLSLKFVTKHQYGTNVGSRVYLMANDDKYYMFKLLNKEFTFDVDVSKLPCGLNGALYFIQMDEDGGKARFPNNKAGAKYGTGYCDAQCPHDMKWINGEANLLDWKPSDLDANSGVGRYGTCCDEMDIWEANSMATAYTPHSCSTTKQERCSGTQCGDNGPDRYLGVCDKDGCDFNSYRMGDTGFYGKGKKVNTNQKMTVVTQFITDNGQASGTLKEIRRIYKQNGQVIQNSRVQVAGVPDYDSITTEYCDAAKAAFNDNPHFQTLGGMRKMGQSLNAGHVLALSIWDDYYASMQWLDSAYPLDRDPSEPGIKRGECERGAGDPKKVEANSPDATVTFSNIKVGDLNTTY</sequence>
<accession>A0A3N4HGE6</accession>
<dbReference type="InterPro" id="IPR013320">
    <property type="entry name" value="ConA-like_dom_sf"/>
</dbReference>
<dbReference type="GO" id="GO:0016162">
    <property type="term" value="F:cellulose 1,4-beta-cellobiosidase activity"/>
    <property type="evidence" value="ECO:0007669"/>
    <property type="project" value="UniProtKB-EC"/>
</dbReference>
<dbReference type="InterPro" id="IPR037019">
    <property type="entry name" value="Glyco_hydro_7_sf"/>
</dbReference>
<evidence type="ECO:0000256" key="10">
    <source>
        <dbReference type="SAM" id="MobiDB-lite"/>
    </source>
</evidence>
<keyword evidence="6" id="KW-0119">Carbohydrate metabolism</keyword>
<keyword evidence="7 9" id="KW-0326">Glycosidase</keyword>
<evidence type="ECO:0000256" key="11">
    <source>
        <dbReference type="SAM" id="SignalP"/>
    </source>
</evidence>
<proteinExistence type="inferred from homology"/>
<dbReference type="InterPro" id="IPR001722">
    <property type="entry name" value="Glyco_hydro_7"/>
</dbReference>
<keyword evidence="3 11" id="KW-0732">Signal</keyword>
<keyword evidence="4 9" id="KW-0378">Hydrolase</keyword>
<evidence type="ECO:0000256" key="7">
    <source>
        <dbReference type="ARBA" id="ARBA00023295"/>
    </source>
</evidence>
<dbReference type="Gene3D" id="2.70.100.10">
    <property type="entry name" value="Glycoside hydrolase, family 7, domain"/>
    <property type="match status" value="1"/>
</dbReference>
<evidence type="ECO:0000256" key="2">
    <source>
        <dbReference type="ARBA" id="ARBA00006044"/>
    </source>
</evidence>
<dbReference type="Pfam" id="PF00840">
    <property type="entry name" value="Glyco_hydro_7"/>
    <property type="match status" value="1"/>
</dbReference>
<dbReference type="AlphaFoldDB" id="A0A3N4HGE6"/>
<evidence type="ECO:0000256" key="4">
    <source>
        <dbReference type="ARBA" id="ARBA00022801"/>
    </source>
</evidence>
<dbReference type="STRING" id="1160509.A0A3N4HGE6"/>
<comment type="similarity">
    <text evidence="2 9">Belongs to the glycosyl hydrolase 7 (cellulase C) family.</text>
</comment>
<evidence type="ECO:0000256" key="6">
    <source>
        <dbReference type="ARBA" id="ARBA00023277"/>
    </source>
</evidence>
<evidence type="ECO:0000256" key="1">
    <source>
        <dbReference type="ARBA" id="ARBA00001641"/>
    </source>
</evidence>
<evidence type="ECO:0000256" key="8">
    <source>
        <dbReference type="ARBA" id="ARBA00023326"/>
    </source>
</evidence>
<evidence type="ECO:0000256" key="9">
    <source>
        <dbReference type="RuleBase" id="RU361164"/>
    </source>
</evidence>
<keyword evidence="8 9" id="KW-0624">Polysaccharide degradation</keyword>
<dbReference type="CDD" id="cd07999">
    <property type="entry name" value="GH7_CBH_EG"/>
    <property type="match status" value="1"/>
</dbReference>
<feature type="chain" id="PRO_5017921456" description="Glucanase" evidence="11">
    <location>
        <begin position="22"/>
        <end position="457"/>
    </location>
</feature>
<feature type="region of interest" description="Disordered" evidence="10">
    <location>
        <begin position="412"/>
        <end position="439"/>
    </location>
</feature>
<dbReference type="FunFam" id="2.70.100.10:FF:000001">
    <property type="entry name" value="Glucanase"/>
    <property type="match status" value="1"/>
</dbReference>
<name>A0A3N4HGE6_ASCIM</name>
<evidence type="ECO:0000313" key="12">
    <source>
        <dbReference type="EMBL" id="RPA73165.1"/>
    </source>
</evidence>
<reference evidence="12 13" key="1">
    <citation type="journal article" date="2018" name="Nat. Ecol. Evol.">
        <title>Pezizomycetes genomes reveal the molecular basis of ectomycorrhizal truffle lifestyle.</title>
        <authorList>
            <person name="Murat C."/>
            <person name="Payen T."/>
            <person name="Noel B."/>
            <person name="Kuo A."/>
            <person name="Morin E."/>
            <person name="Chen J."/>
            <person name="Kohler A."/>
            <person name="Krizsan K."/>
            <person name="Balestrini R."/>
            <person name="Da Silva C."/>
            <person name="Montanini B."/>
            <person name="Hainaut M."/>
            <person name="Levati E."/>
            <person name="Barry K.W."/>
            <person name="Belfiori B."/>
            <person name="Cichocki N."/>
            <person name="Clum A."/>
            <person name="Dockter R.B."/>
            <person name="Fauchery L."/>
            <person name="Guy J."/>
            <person name="Iotti M."/>
            <person name="Le Tacon F."/>
            <person name="Lindquist E.A."/>
            <person name="Lipzen A."/>
            <person name="Malagnac F."/>
            <person name="Mello A."/>
            <person name="Molinier V."/>
            <person name="Miyauchi S."/>
            <person name="Poulain J."/>
            <person name="Riccioni C."/>
            <person name="Rubini A."/>
            <person name="Sitrit Y."/>
            <person name="Splivallo R."/>
            <person name="Traeger S."/>
            <person name="Wang M."/>
            <person name="Zifcakova L."/>
            <person name="Wipf D."/>
            <person name="Zambonelli A."/>
            <person name="Paolocci F."/>
            <person name="Nowrousian M."/>
            <person name="Ottonello S."/>
            <person name="Baldrian P."/>
            <person name="Spatafora J.W."/>
            <person name="Henrissat B."/>
            <person name="Nagy L.G."/>
            <person name="Aury J.M."/>
            <person name="Wincker P."/>
            <person name="Grigoriev I.V."/>
            <person name="Bonfante P."/>
            <person name="Martin F.M."/>
        </authorList>
    </citation>
    <scope>NUCLEOTIDE SEQUENCE [LARGE SCALE GENOMIC DNA]</scope>
    <source>
        <strain evidence="12 13">RN42</strain>
    </source>
</reference>
<feature type="compositionally biased region" description="Basic and acidic residues" evidence="10">
    <location>
        <begin position="412"/>
        <end position="435"/>
    </location>
</feature>
<dbReference type="PANTHER" id="PTHR33753:SF2">
    <property type="entry name" value="GLYCOSIDE HYDROLASE FAMILY 7 PROTEIN"/>
    <property type="match status" value="1"/>
</dbReference>
<dbReference type="EMBL" id="ML119831">
    <property type="protein sequence ID" value="RPA73165.1"/>
    <property type="molecule type" value="Genomic_DNA"/>
</dbReference>
<comment type="catalytic activity">
    <reaction evidence="1">
        <text>Hydrolysis of (1-&gt;4)-beta-D-glucosidic linkages in cellulose and cellotetraose, releasing cellobiose from the non-reducing ends of the chains.</text>
        <dbReference type="EC" id="3.2.1.91"/>
    </reaction>
</comment>
<gene>
    <name evidence="12" type="ORF">BJ508DRAFT_366874</name>
</gene>
<protein>
    <recommendedName>
        <fullName evidence="9">Glucanase</fullName>
        <ecNumber evidence="9">3.2.1.-</ecNumber>
    </recommendedName>
</protein>
<keyword evidence="13" id="KW-1185">Reference proteome</keyword>
<dbReference type="SUPFAM" id="SSF49899">
    <property type="entry name" value="Concanavalin A-like lectins/glucanases"/>
    <property type="match status" value="1"/>
</dbReference>
<evidence type="ECO:0000256" key="5">
    <source>
        <dbReference type="ARBA" id="ARBA00023001"/>
    </source>
</evidence>
<keyword evidence="5 9" id="KW-0136">Cellulose degradation</keyword>
<evidence type="ECO:0000313" key="13">
    <source>
        <dbReference type="Proteomes" id="UP000275078"/>
    </source>
</evidence>
<dbReference type="PANTHER" id="PTHR33753">
    <property type="entry name" value="1,4-BETA-D-GLUCAN CELLOBIOHYDROLASE B"/>
    <property type="match status" value="1"/>
</dbReference>
<organism evidence="12 13">
    <name type="scientific">Ascobolus immersus RN42</name>
    <dbReference type="NCBI Taxonomy" id="1160509"/>
    <lineage>
        <taxon>Eukaryota</taxon>
        <taxon>Fungi</taxon>
        <taxon>Dikarya</taxon>
        <taxon>Ascomycota</taxon>
        <taxon>Pezizomycotina</taxon>
        <taxon>Pezizomycetes</taxon>
        <taxon>Pezizales</taxon>
        <taxon>Ascobolaceae</taxon>
        <taxon>Ascobolus</taxon>
    </lineage>
</organism>
<dbReference type="GO" id="GO:0030245">
    <property type="term" value="P:cellulose catabolic process"/>
    <property type="evidence" value="ECO:0007669"/>
    <property type="project" value="UniProtKB-KW"/>
</dbReference>
<evidence type="ECO:0000256" key="3">
    <source>
        <dbReference type="ARBA" id="ARBA00022729"/>
    </source>
</evidence>
<dbReference type="PRINTS" id="PR00734">
    <property type="entry name" value="GLHYDRLASE7"/>
</dbReference>